<sequence length="270" mass="30185">MKSLFYLVIFFIIAVAVTSCEKVIDVKTDTSPSQLVIEGNITNIRQQQTIKISRSVDYTNPNVYPAVRGALVNVKDNAGNSWNFTEETPGVYRSVNILGRPGRTYTLNVNVDNNVYTASSTMPAQVRADSITLTDITFGSRTRKLVAVHYTDPKGVPNYYRYILRINGRQTNRLYVYDDRLKDGNLSKNELYPDTEDDDERNELKSGDVAEVEMQNIDKNIFNYWFTLRQQSRGGPGGGTTPGNPPSNISNGALGYFSAHTYQAISITVP</sequence>
<dbReference type="PROSITE" id="PS51257">
    <property type="entry name" value="PROKAR_LIPOPROTEIN"/>
    <property type="match status" value="1"/>
</dbReference>
<organism evidence="2 3">
    <name type="scientific">Mucilaginibacter aquatilis</name>
    <dbReference type="NCBI Taxonomy" id="1517760"/>
    <lineage>
        <taxon>Bacteria</taxon>
        <taxon>Pseudomonadati</taxon>
        <taxon>Bacteroidota</taxon>
        <taxon>Sphingobacteriia</taxon>
        <taxon>Sphingobacteriales</taxon>
        <taxon>Sphingobacteriaceae</taxon>
        <taxon>Mucilaginibacter</taxon>
    </lineage>
</organism>
<dbReference type="AlphaFoldDB" id="A0A6I4I8B2"/>
<dbReference type="InterPro" id="IPR025345">
    <property type="entry name" value="DUF4249"/>
</dbReference>
<evidence type="ECO:0000313" key="3">
    <source>
        <dbReference type="Proteomes" id="UP000434850"/>
    </source>
</evidence>
<dbReference type="Proteomes" id="UP000434850">
    <property type="component" value="Unassembled WGS sequence"/>
</dbReference>
<dbReference type="Pfam" id="PF14054">
    <property type="entry name" value="DUF4249"/>
    <property type="match status" value="1"/>
</dbReference>
<name>A0A6I4I8B2_9SPHI</name>
<proteinExistence type="predicted"/>
<keyword evidence="3" id="KW-1185">Reference proteome</keyword>
<accession>A0A6I4I8B2</accession>
<gene>
    <name evidence="2" type="ORF">GO816_01080</name>
</gene>
<evidence type="ECO:0000256" key="1">
    <source>
        <dbReference type="SAM" id="MobiDB-lite"/>
    </source>
</evidence>
<feature type="region of interest" description="Disordered" evidence="1">
    <location>
        <begin position="233"/>
        <end position="252"/>
    </location>
</feature>
<comment type="caution">
    <text evidence="2">The sequence shown here is derived from an EMBL/GenBank/DDBJ whole genome shotgun (WGS) entry which is preliminary data.</text>
</comment>
<protein>
    <submittedName>
        <fullName evidence="2">DUF4249 family protein</fullName>
    </submittedName>
</protein>
<reference evidence="2 3" key="1">
    <citation type="submission" date="2019-12" db="EMBL/GenBank/DDBJ databases">
        <title>Mucilaginibacter sp. HME9299 genome sequencing and assembly.</title>
        <authorList>
            <person name="Kang H."/>
            <person name="Kim H."/>
            <person name="Joh K."/>
        </authorList>
    </citation>
    <scope>NUCLEOTIDE SEQUENCE [LARGE SCALE GENOMIC DNA]</scope>
    <source>
        <strain evidence="2 3">HME9299</strain>
    </source>
</reference>
<dbReference type="RefSeq" id="WP_157539506.1">
    <property type="nucleotide sequence ID" value="NZ_WQLA01000001.1"/>
</dbReference>
<dbReference type="OrthoDB" id="637707at2"/>
<dbReference type="EMBL" id="WQLA01000001">
    <property type="protein sequence ID" value="MVN89709.1"/>
    <property type="molecule type" value="Genomic_DNA"/>
</dbReference>
<evidence type="ECO:0000313" key="2">
    <source>
        <dbReference type="EMBL" id="MVN89709.1"/>
    </source>
</evidence>